<feature type="compositionally biased region" description="Polar residues" evidence="6">
    <location>
        <begin position="326"/>
        <end position="347"/>
    </location>
</feature>
<protein>
    <recommendedName>
        <fullName evidence="8">Rhodopsin domain-containing protein</fullName>
    </recommendedName>
</protein>
<keyword evidence="4 7" id="KW-0472">Membrane</keyword>
<dbReference type="EMBL" id="CAVMBE010000024">
    <property type="protein sequence ID" value="CAK4011581.1"/>
    <property type="molecule type" value="Genomic_DNA"/>
</dbReference>
<name>A0AAI8YYQ8_9PEZI</name>
<feature type="transmembrane region" description="Helical" evidence="7">
    <location>
        <begin position="166"/>
        <end position="184"/>
    </location>
</feature>
<comment type="subcellular location">
    <subcellularLocation>
        <location evidence="1">Membrane</location>
        <topology evidence="1">Multi-pass membrane protein</topology>
    </subcellularLocation>
</comment>
<comment type="similarity">
    <text evidence="5">Belongs to the SAT4 family.</text>
</comment>
<dbReference type="GO" id="GO:0016020">
    <property type="term" value="C:membrane"/>
    <property type="evidence" value="ECO:0007669"/>
    <property type="project" value="UniProtKB-SubCell"/>
</dbReference>
<feature type="transmembrane region" description="Helical" evidence="7">
    <location>
        <begin position="91"/>
        <end position="113"/>
    </location>
</feature>
<feature type="transmembrane region" description="Helical" evidence="7">
    <location>
        <begin position="31"/>
        <end position="53"/>
    </location>
</feature>
<proteinExistence type="inferred from homology"/>
<comment type="caution">
    <text evidence="9">The sequence shown here is derived from an EMBL/GenBank/DDBJ whole genome shotgun (WGS) entry which is preliminary data.</text>
</comment>
<organism evidence="9 10">
    <name type="scientific">Lecanosticta acicola</name>
    <dbReference type="NCBI Taxonomy" id="111012"/>
    <lineage>
        <taxon>Eukaryota</taxon>
        <taxon>Fungi</taxon>
        <taxon>Dikarya</taxon>
        <taxon>Ascomycota</taxon>
        <taxon>Pezizomycotina</taxon>
        <taxon>Dothideomycetes</taxon>
        <taxon>Dothideomycetidae</taxon>
        <taxon>Mycosphaerellales</taxon>
        <taxon>Mycosphaerellaceae</taxon>
        <taxon>Lecanosticta</taxon>
    </lineage>
</organism>
<dbReference type="Proteomes" id="UP001296104">
    <property type="component" value="Unassembled WGS sequence"/>
</dbReference>
<evidence type="ECO:0000313" key="10">
    <source>
        <dbReference type="Proteomes" id="UP001296104"/>
    </source>
</evidence>
<evidence type="ECO:0000256" key="4">
    <source>
        <dbReference type="ARBA" id="ARBA00023136"/>
    </source>
</evidence>
<keyword evidence="2 7" id="KW-0812">Transmembrane</keyword>
<keyword evidence="3 7" id="KW-1133">Transmembrane helix</keyword>
<reference evidence="9" key="1">
    <citation type="submission" date="2023-11" db="EMBL/GenBank/DDBJ databases">
        <authorList>
            <person name="Alioto T."/>
            <person name="Alioto T."/>
            <person name="Gomez Garrido J."/>
        </authorList>
    </citation>
    <scope>NUCLEOTIDE SEQUENCE</scope>
</reference>
<dbReference type="Pfam" id="PF20684">
    <property type="entry name" value="Fung_rhodopsin"/>
    <property type="match status" value="1"/>
</dbReference>
<evidence type="ECO:0000256" key="5">
    <source>
        <dbReference type="ARBA" id="ARBA00038359"/>
    </source>
</evidence>
<feature type="transmembrane region" description="Helical" evidence="7">
    <location>
        <begin position="133"/>
        <end position="154"/>
    </location>
</feature>
<accession>A0AAI8YYQ8</accession>
<evidence type="ECO:0000256" key="6">
    <source>
        <dbReference type="SAM" id="MobiDB-lite"/>
    </source>
</evidence>
<dbReference type="InterPro" id="IPR052337">
    <property type="entry name" value="SAT4-like"/>
</dbReference>
<dbReference type="InterPro" id="IPR049326">
    <property type="entry name" value="Rhodopsin_dom_fungi"/>
</dbReference>
<evidence type="ECO:0000313" key="9">
    <source>
        <dbReference type="EMBL" id="CAK4011581.1"/>
    </source>
</evidence>
<dbReference type="AlphaFoldDB" id="A0AAI8YYQ8"/>
<dbReference type="PANTHER" id="PTHR33048">
    <property type="entry name" value="PTH11-LIKE INTEGRAL MEMBRANE PROTEIN (AFU_ORTHOLOGUE AFUA_5G11245)"/>
    <property type="match status" value="1"/>
</dbReference>
<sequence length="347" mass="38394">MYRISMPNVNDLTKLPPAEKERLIHESRGPMVLGVAFSFYGLSVILVATRIYVRTKISRQAKIDDWIILGTEVSRTAVVSGLGYAELLTRYAFCAEQVICTAMMVFVYYQIYYGDGRHLQALTTFDVDNIAKVQPAFEAVTCSIMLGLLIRPLWKLQMPKAKKIGIIILLGLSSSSCIASVLRLKSALDAFPKDDDTFYDFTWTGVMDTLYAITEVLLGIICCSVPALMPIRFRLLPCFFRQDPEPLAARPPPHLPLQSPQTEQRAPILGQPDLPSGSSVELEHIKGGAQPLLPTCHSRDTLPSIDDDLSITQVGSSERSSSVDSQTTQRSMSTQKTLTTMPTVTET</sequence>
<feature type="region of interest" description="Disordered" evidence="6">
    <location>
        <begin position="249"/>
        <end position="280"/>
    </location>
</feature>
<feature type="domain" description="Rhodopsin" evidence="8">
    <location>
        <begin position="136"/>
        <end position="231"/>
    </location>
</feature>
<feature type="region of interest" description="Disordered" evidence="6">
    <location>
        <begin position="296"/>
        <end position="347"/>
    </location>
</feature>
<evidence type="ECO:0000259" key="8">
    <source>
        <dbReference type="Pfam" id="PF20684"/>
    </source>
</evidence>
<evidence type="ECO:0000256" key="3">
    <source>
        <dbReference type="ARBA" id="ARBA00022989"/>
    </source>
</evidence>
<evidence type="ECO:0000256" key="2">
    <source>
        <dbReference type="ARBA" id="ARBA00022692"/>
    </source>
</evidence>
<feature type="transmembrane region" description="Helical" evidence="7">
    <location>
        <begin position="210"/>
        <end position="231"/>
    </location>
</feature>
<keyword evidence="10" id="KW-1185">Reference proteome</keyword>
<evidence type="ECO:0000256" key="1">
    <source>
        <dbReference type="ARBA" id="ARBA00004141"/>
    </source>
</evidence>
<gene>
    <name evidence="9" type="ORF">LECACI_7A004454</name>
</gene>
<dbReference type="PANTHER" id="PTHR33048:SF47">
    <property type="entry name" value="INTEGRAL MEMBRANE PROTEIN-RELATED"/>
    <property type="match status" value="1"/>
</dbReference>
<feature type="compositionally biased region" description="Low complexity" evidence="6">
    <location>
        <begin position="316"/>
        <end position="325"/>
    </location>
</feature>
<evidence type="ECO:0000256" key="7">
    <source>
        <dbReference type="SAM" id="Phobius"/>
    </source>
</evidence>